<gene>
    <name evidence="2" type="ORF">BN381_350032</name>
</gene>
<name>R4Z622_9ACTN</name>
<dbReference type="InterPro" id="IPR003959">
    <property type="entry name" value="ATPase_AAA_core"/>
</dbReference>
<keyword evidence="3" id="KW-1185">Reference proteome</keyword>
<protein>
    <recommendedName>
        <fullName evidence="1">ATPase AAA-type core domain-containing protein</fullName>
    </recommendedName>
</protein>
<evidence type="ECO:0000259" key="1">
    <source>
        <dbReference type="Pfam" id="PF13304"/>
    </source>
</evidence>
<accession>R4Z622</accession>
<reference evidence="2 3" key="1">
    <citation type="journal article" date="2013" name="ISME J.">
        <title>Metabolic model for the filamentous 'Candidatus Microthrix parvicella' based on genomic and metagenomic analyses.</title>
        <authorList>
            <person name="Jon McIlroy S."/>
            <person name="Kristiansen R."/>
            <person name="Albertsen M."/>
            <person name="Michael Karst S."/>
            <person name="Rossetti S."/>
            <person name="Lund Nielsen J."/>
            <person name="Tandoi V."/>
            <person name="James Seviour R."/>
            <person name="Nielsen P.H."/>
        </authorList>
    </citation>
    <scope>NUCLEOTIDE SEQUENCE [LARGE SCALE GENOMIC DNA]</scope>
    <source>
        <strain evidence="2 3">RN1</strain>
    </source>
</reference>
<sequence>MNDTSIASQPSVLLTFRAENVRSFRDEMEFSLLATGVAEGAYVRSVTWREGGSPIDVLPVAGVFGANGSGKSNLLKAMDDMRNLVLHSFRYGDPEGQIHRRPFMLDREARDRPSRFEVDLVLDGVMHEYGFLLDDEKVIEEWAYRYPKGRAALIFRREGDHVEAGSTDRQKTRAVQELIRPNALFLSTAASAKHGSLLPLYQWFGRNLHLAEGDSRPWRQALTTEMLGRERHRHRVLALLQAADLGVTAAQKREPDPVMADRLRRAVKILQGVEEEPESDEGPTFDELGVELLHRGVDGEEVALHAEDESLGTRVWFGLIGPVVQALESGSVFLADELDASLHPSLVTEIVRLFQDPDTNPERAQLVFNSHDPTLLGDSSGDRLLGRDQIWFTEKSNDGSTRLYPLVDLEPRKQEAIGKRYLEGRYGATPILSHEEFVAAIELVGTSSR</sequence>
<dbReference type="STRING" id="1229780.BN381_350032"/>
<dbReference type="Proteomes" id="UP000018291">
    <property type="component" value="Unassembled WGS sequence"/>
</dbReference>
<dbReference type="GO" id="GO:0005524">
    <property type="term" value="F:ATP binding"/>
    <property type="evidence" value="ECO:0007669"/>
    <property type="project" value="InterPro"/>
</dbReference>
<dbReference type="Pfam" id="PF13304">
    <property type="entry name" value="AAA_21"/>
    <property type="match status" value="1"/>
</dbReference>
<comment type="caution">
    <text evidence="2">The sequence shown here is derived from an EMBL/GenBank/DDBJ whole genome shotgun (WGS) entry which is preliminary data.</text>
</comment>
<dbReference type="SUPFAM" id="SSF52540">
    <property type="entry name" value="P-loop containing nucleoside triphosphate hydrolases"/>
    <property type="match status" value="1"/>
</dbReference>
<dbReference type="AlphaFoldDB" id="R4Z622"/>
<feature type="domain" description="ATPase AAA-type core" evidence="1">
    <location>
        <begin position="61"/>
        <end position="376"/>
    </location>
</feature>
<dbReference type="eggNOG" id="COG1106">
    <property type="taxonomic scope" value="Bacteria"/>
</dbReference>
<dbReference type="HOGENOM" id="CLU_046693_2_0_11"/>
<evidence type="ECO:0000313" key="2">
    <source>
        <dbReference type="EMBL" id="CCM64172.1"/>
    </source>
</evidence>
<dbReference type="Gene3D" id="3.40.50.300">
    <property type="entry name" value="P-loop containing nucleotide triphosphate hydrolases"/>
    <property type="match status" value="1"/>
</dbReference>
<evidence type="ECO:0000313" key="3">
    <source>
        <dbReference type="Proteomes" id="UP000018291"/>
    </source>
</evidence>
<dbReference type="EMBL" id="CANL01000029">
    <property type="protein sequence ID" value="CCM64172.1"/>
    <property type="molecule type" value="Genomic_DNA"/>
</dbReference>
<proteinExistence type="predicted"/>
<dbReference type="PANTHER" id="PTHR40396">
    <property type="entry name" value="ATPASE-LIKE PROTEIN"/>
    <property type="match status" value="1"/>
</dbReference>
<dbReference type="GO" id="GO:0016887">
    <property type="term" value="F:ATP hydrolysis activity"/>
    <property type="evidence" value="ECO:0007669"/>
    <property type="project" value="InterPro"/>
</dbReference>
<organism evidence="2 3">
    <name type="scientific">Candidatus Neomicrothrix parvicella RN1</name>
    <dbReference type="NCBI Taxonomy" id="1229780"/>
    <lineage>
        <taxon>Bacteria</taxon>
        <taxon>Bacillati</taxon>
        <taxon>Actinomycetota</taxon>
        <taxon>Acidimicrobiia</taxon>
        <taxon>Acidimicrobiales</taxon>
        <taxon>Microthrixaceae</taxon>
        <taxon>Candidatus Neomicrothrix</taxon>
    </lineage>
</organism>
<dbReference type="PANTHER" id="PTHR40396:SF1">
    <property type="entry name" value="ATPASE AAA-TYPE CORE DOMAIN-CONTAINING PROTEIN"/>
    <property type="match status" value="1"/>
</dbReference>
<dbReference type="InterPro" id="IPR027417">
    <property type="entry name" value="P-loop_NTPase"/>
</dbReference>